<dbReference type="EMBL" id="JARAKH010000048">
    <property type="protein sequence ID" value="KAK8376546.1"/>
    <property type="molecule type" value="Genomic_DNA"/>
</dbReference>
<keyword evidence="3" id="KW-1185">Reference proteome</keyword>
<reference evidence="2 3" key="1">
    <citation type="submission" date="2023-03" db="EMBL/GenBank/DDBJ databases">
        <title>High-quality genome of Scylla paramamosain provides insights in environmental adaptation.</title>
        <authorList>
            <person name="Zhang L."/>
        </authorList>
    </citation>
    <scope>NUCLEOTIDE SEQUENCE [LARGE SCALE GENOMIC DNA]</scope>
    <source>
        <strain evidence="2">LZ_2023a</strain>
        <tissue evidence="2">Muscle</tissue>
    </source>
</reference>
<sequence>MATALFSLPAHPIPAAPTHAEEPAHDDPPDHHDAAHTTREESVGGGVDLGTLTGRRITLKPRRTLSLSPTPARTGDNNSMGRNLRAARWLDFTDKDDDDGLYQPCSDSDSEATKKKEENNQENNNNNTTSNNNNSNSSTSNSKIRTHKRTGSGGGVGGSGGGGGSGSGGLLTAAAAAAGAAVGASLSSSVPRRTSVSVKRPLDIVLPCQEIQYLDICYQKVGTVMVQYSPIPRKKIAYQHVPYISIPYCEVPYWSTSERPIKRKPLQRSHSIAVADLREPEDCEWSSYKLSFR</sequence>
<feature type="compositionally biased region" description="Low complexity" evidence="1">
    <location>
        <begin position="121"/>
        <end position="143"/>
    </location>
</feature>
<proteinExistence type="predicted"/>
<evidence type="ECO:0000256" key="1">
    <source>
        <dbReference type="SAM" id="MobiDB-lite"/>
    </source>
</evidence>
<dbReference type="Proteomes" id="UP001487740">
    <property type="component" value="Unassembled WGS sequence"/>
</dbReference>
<evidence type="ECO:0000313" key="2">
    <source>
        <dbReference type="EMBL" id="KAK8376546.1"/>
    </source>
</evidence>
<comment type="caution">
    <text evidence="2">The sequence shown here is derived from an EMBL/GenBank/DDBJ whole genome shotgun (WGS) entry which is preliminary data.</text>
</comment>
<feature type="region of interest" description="Disordered" evidence="1">
    <location>
        <begin position="1"/>
        <end position="81"/>
    </location>
</feature>
<feature type="compositionally biased region" description="Polar residues" evidence="1">
    <location>
        <begin position="65"/>
        <end position="81"/>
    </location>
</feature>
<organism evidence="2 3">
    <name type="scientific">Scylla paramamosain</name>
    <name type="common">Mud crab</name>
    <dbReference type="NCBI Taxonomy" id="85552"/>
    <lineage>
        <taxon>Eukaryota</taxon>
        <taxon>Metazoa</taxon>
        <taxon>Ecdysozoa</taxon>
        <taxon>Arthropoda</taxon>
        <taxon>Crustacea</taxon>
        <taxon>Multicrustacea</taxon>
        <taxon>Malacostraca</taxon>
        <taxon>Eumalacostraca</taxon>
        <taxon>Eucarida</taxon>
        <taxon>Decapoda</taxon>
        <taxon>Pleocyemata</taxon>
        <taxon>Brachyura</taxon>
        <taxon>Eubrachyura</taxon>
        <taxon>Portunoidea</taxon>
        <taxon>Portunidae</taxon>
        <taxon>Portuninae</taxon>
        <taxon>Scylla</taxon>
    </lineage>
</organism>
<accession>A0AAW0SN76</accession>
<protein>
    <submittedName>
        <fullName evidence="2">Uncharacterized protein</fullName>
    </submittedName>
</protein>
<gene>
    <name evidence="2" type="ORF">O3P69_009874</name>
</gene>
<dbReference type="AlphaFoldDB" id="A0AAW0SN76"/>
<name>A0AAW0SN76_SCYPA</name>
<feature type="compositionally biased region" description="Gly residues" evidence="1">
    <location>
        <begin position="151"/>
        <end position="165"/>
    </location>
</feature>
<evidence type="ECO:0000313" key="3">
    <source>
        <dbReference type="Proteomes" id="UP001487740"/>
    </source>
</evidence>
<feature type="region of interest" description="Disordered" evidence="1">
    <location>
        <begin position="94"/>
        <end position="165"/>
    </location>
</feature>
<feature type="compositionally biased region" description="Basic and acidic residues" evidence="1">
    <location>
        <begin position="19"/>
        <end position="42"/>
    </location>
</feature>